<reference evidence="3" key="1">
    <citation type="submission" date="2022-01" db="EMBL/GenBank/DDBJ databases">
        <authorList>
            <person name="King R."/>
        </authorList>
    </citation>
    <scope>NUCLEOTIDE SEQUENCE</scope>
</reference>
<reference evidence="3" key="2">
    <citation type="submission" date="2022-10" db="EMBL/GenBank/DDBJ databases">
        <authorList>
            <consortium name="ENA_rothamsted_submissions"/>
            <consortium name="culmorum"/>
            <person name="King R."/>
        </authorList>
    </citation>
    <scope>NUCLEOTIDE SEQUENCE</scope>
</reference>
<keyword evidence="4" id="KW-1185">Reference proteome</keyword>
<feature type="transmembrane region" description="Helical" evidence="2">
    <location>
        <begin position="151"/>
        <end position="177"/>
    </location>
</feature>
<evidence type="ECO:0008006" key="5">
    <source>
        <dbReference type="Google" id="ProtNLM"/>
    </source>
</evidence>
<feature type="transmembrane region" description="Helical" evidence="2">
    <location>
        <begin position="563"/>
        <end position="585"/>
    </location>
</feature>
<dbReference type="Gene3D" id="1.20.1250.20">
    <property type="entry name" value="MFS general substrate transporter like domains"/>
    <property type="match status" value="2"/>
</dbReference>
<dbReference type="SUPFAM" id="SSF103473">
    <property type="entry name" value="MFS general substrate transporter"/>
    <property type="match status" value="1"/>
</dbReference>
<keyword evidence="2" id="KW-0812">Transmembrane</keyword>
<feature type="transmembrane region" description="Helical" evidence="2">
    <location>
        <begin position="183"/>
        <end position="202"/>
    </location>
</feature>
<evidence type="ECO:0000313" key="4">
    <source>
        <dbReference type="Proteomes" id="UP001153620"/>
    </source>
</evidence>
<accession>A0A9N9RW74</accession>
<dbReference type="Proteomes" id="UP001153620">
    <property type="component" value="Chromosome 2"/>
</dbReference>
<feature type="region of interest" description="Disordered" evidence="1">
    <location>
        <begin position="1"/>
        <end position="27"/>
    </location>
</feature>
<dbReference type="Pfam" id="PF07690">
    <property type="entry name" value="MFS_1"/>
    <property type="match status" value="2"/>
</dbReference>
<feature type="transmembrane region" description="Helical" evidence="2">
    <location>
        <begin position="658"/>
        <end position="678"/>
    </location>
</feature>
<evidence type="ECO:0000256" key="2">
    <source>
        <dbReference type="SAM" id="Phobius"/>
    </source>
</evidence>
<feature type="region of interest" description="Disordered" evidence="1">
    <location>
        <begin position="331"/>
        <end position="355"/>
    </location>
</feature>
<proteinExistence type="predicted"/>
<feature type="transmembrane region" description="Helical" evidence="2">
    <location>
        <begin position="592"/>
        <end position="613"/>
    </location>
</feature>
<feature type="transmembrane region" description="Helical" evidence="2">
    <location>
        <begin position="498"/>
        <end position="522"/>
    </location>
</feature>
<dbReference type="GO" id="GO:0008028">
    <property type="term" value="F:monocarboxylic acid transmembrane transporter activity"/>
    <property type="evidence" value="ECO:0007669"/>
    <property type="project" value="TreeGrafter"/>
</dbReference>
<dbReference type="AlphaFoldDB" id="A0A9N9RW74"/>
<keyword evidence="2" id="KW-1133">Transmembrane helix</keyword>
<feature type="transmembrane region" description="Helical" evidence="2">
    <location>
        <begin position="534"/>
        <end position="557"/>
    </location>
</feature>
<feature type="transmembrane region" description="Helical" evidence="2">
    <location>
        <begin position="56"/>
        <end position="82"/>
    </location>
</feature>
<name>A0A9N9RW74_9DIPT</name>
<dbReference type="InterPro" id="IPR036259">
    <property type="entry name" value="MFS_trans_sf"/>
</dbReference>
<protein>
    <recommendedName>
        <fullName evidence="5">Karmoisin</fullName>
    </recommendedName>
</protein>
<evidence type="ECO:0000256" key="1">
    <source>
        <dbReference type="SAM" id="MobiDB-lite"/>
    </source>
</evidence>
<dbReference type="PANTHER" id="PTHR11360">
    <property type="entry name" value="MONOCARBOXYLATE TRANSPORTER"/>
    <property type="match status" value="1"/>
</dbReference>
<sequence length="694" mass="75943">MAENDASTQKSGNEVPKNGNMNKNKQGLKLENLKKSEEVEPTITKATIIIPPDGGFAWIVMLASFCCNLVVDGIVFSFGMFIENIQTDLKVTKAEVALVGSLLSGFYLIIGPFVSALTNRYGFRLVTISGSLIASLAFASCFVVPEIYYLYILYGVFGGIGFCFIYMPSVIIVGYYFEKWRPLATGIALCGSGVGTFVMGPISKILVEKYEWRGALLIQAGMILLCALFAMAYRPIEPTIVSDLKDDEVPEKKTLIGDSLPSPAFTKPLPEGRFAYSVPNSSHNTWMGTANNTTYPTAAEIFRGSGVNLERRPSQNFDKLTQINMSSTTKKLEQLKQGQKRSGHATPTEDLSYPPHVLSLNAHELGPVGEAEEAEENENGTLLEKNEVKVVVSASSGRRHTVSGRKGGTESQTNSRRGSRQDISRPMYRDDIFFSGSLAKLPQYRSQTSLGYHLSVTHMPTQQDIEEEENLDSRCTVCPEAVRRTLSTMLDVSLLKNYSFILLALSGFFTMLGFFVPFIYIADRAKKAEIDEDTAVFFLSALGIFNTIARIVCGWLSSFEGISALHLNNIFITAGGLATMFSGYFMDIPSQYVYTAIFGITCACFSALRSIIVVDLLGLEKLTNAFGILLLFQGIAAIFGSPLAGYLFEITGSYDLPFLVAGGLITFSAVLCYPLNIIKTWQSAGNQRKIAASA</sequence>
<feature type="transmembrane region" description="Helical" evidence="2">
    <location>
        <begin position="214"/>
        <end position="233"/>
    </location>
</feature>
<evidence type="ECO:0000313" key="3">
    <source>
        <dbReference type="EMBL" id="CAG9804472.1"/>
    </source>
</evidence>
<dbReference type="PANTHER" id="PTHR11360:SF238">
    <property type="entry name" value="SD10469P"/>
    <property type="match status" value="1"/>
</dbReference>
<feature type="compositionally biased region" description="Polar residues" evidence="1">
    <location>
        <begin position="1"/>
        <end position="12"/>
    </location>
</feature>
<organism evidence="3 4">
    <name type="scientific">Chironomus riparius</name>
    <dbReference type="NCBI Taxonomy" id="315576"/>
    <lineage>
        <taxon>Eukaryota</taxon>
        <taxon>Metazoa</taxon>
        <taxon>Ecdysozoa</taxon>
        <taxon>Arthropoda</taxon>
        <taxon>Hexapoda</taxon>
        <taxon>Insecta</taxon>
        <taxon>Pterygota</taxon>
        <taxon>Neoptera</taxon>
        <taxon>Endopterygota</taxon>
        <taxon>Diptera</taxon>
        <taxon>Nematocera</taxon>
        <taxon>Chironomoidea</taxon>
        <taxon>Chironomidae</taxon>
        <taxon>Chironominae</taxon>
        <taxon>Chironomus</taxon>
    </lineage>
</organism>
<feature type="transmembrane region" description="Helical" evidence="2">
    <location>
        <begin position="121"/>
        <end position="144"/>
    </location>
</feature>
<dbReference type="InterPro" id="IPR050327">
    <property type="entry name" value="Proton-linked_MCT"/>
</dbReference>
<dbReference type="InterPro" id="IPR011701">
    <property type="entry name" value="MFS"/>
</dbReference>
<keyword evidence="2" id="KW-0472">Membrane</keyword>
<dbReference type="EMBL" id="OU895878">
    <property type="protein sequence ID" value="CAG9804472.1"/>
    <property type="molecule type" value="Genomic_DNA"/>
</dbReference>
<gene>
    <name evidence="3" type="ORF">CHIRRI_LOCUS7355</name>
</gene>
<feature type="transmembrane region" description="Helical" evidence="2">
    <location>
        <begin position="94"/>
        <end position="115"/>
    </location>
</feature>
<feature type="region of interest" description="Disordered" evidence="1">
    <location>
        <begin position="392"/>
        <end position="422"/>
    </location>
</feature>
<feature type="transmembrane region" description="Helical" evidence="2">
    <location>
        <begin position="625"/>
        <end position="646"/>
    </location>
</feature>
<dbReference type="OrthoDB" id="6509908at2759"/>